<name>A0AA35S959_GEOBA</name>
<accession>A0AA35S959</accession>
<dbReference type="EMBL" id="CASHTH010002064">
    <property type="protein sequence ID" value="CAI8024231.1"/>
    <property type="molecule type" value="Genomic_DNA"/>
</dbReference>
<reference evidence="1" key="1">
    <citation type="submission" date="2023-03" db="EMBL/GenBank/DDBJ databases">
        <authorList>
            <person name="Steffen K."/>
            <person name="Cardenas P."/>
        </authorList>
    </citation>
    <scope>NUCLEOTIDE SEQUENCE</scope>
</reference>
<proteinExistence type="predicted"/>
<feature type="non-terminal residue" evidence="1">
    <location>
        <position position="186"/>
    </location>
</feature>
<evidence type="ECO:0000313" key="2">
    <source>
        <dbReference type="Proteomes" id="UP001174909"/>
    </source>
</evidence>
<comment type="caution">
    <text evidence="1">The sequence shown here is derived from an EMBL/GenBank/DDBJ whole genome shotgun (WGS) entry which is preliminary data.</text>
</comment>
<gene>
    <name evidence="1" type="ORF">GBAR_LOCUS14093</name>
</gene>
<organism evidence="1 2">
    <name type="scientific">Geodia barretti</name>
    <name type="common">Barrett's horny sponge</name>
    <dbReference type="NCBI Taxonomy" id="519541"/>
    <lineage>
        <taxon>Eukaryota</taxon>
        <taxon>Metazoa</taxon>
        <taxon>Porifera</taxon>
        <taxon>Demospongiae</taxon>
        <taxon>Heteroscleromorpha</taxon>
        <taxon>Tetractinellida</taxon>
        <taxon>Astrophorina</taxon>
        <taxon>Geodiidae</taxon>
        <taxon>Geodia</taxon>
    </lineage>
</organism>
<keyword evidence="2" id="KW-1185">Reference proteome</keyword>
<evidence type="ECO:0000313" key="1">
    <source>
        <dbReference type="EMBL" id="CAI8024231.1"/>
    </source>
</evidence>
<dbReference type="Proteomes" id="UP001174909">
    <property type="component" value="Unassembled WGS sequence"/>
</dbReference>
<protein>
    <submittedName>
        <fullName evidence="1">Uncharacterized protein</fullName>
    </submittedName>
</protein>
<dbReference type="AlphaFoldDB" id="A0AA35S959"/>
<sequence length="186" mass="21572">MEEAVIGCSLYPISGLLKMPYLQHALRQSIDKYVMEASTGGGPYWITFGDDIDDPKYITVDHANERMLTGTVNFKDAEGFTVKVFDDSASTNRFEFSITSSFPRYRKKKQDEQNECQDSGAHAFGTLQPLEYYLETTFNSIRKRSTVHMRKSSRLENVRLLLKERIEPKMSCHTKQWRKGREAYYI</sequence>